<reference evidence="2 4" key="1">
    <citation type="submission" date="2018-08" db="EMBL/GenBank/DDBJ databases">
        <title>A genome reference for cultivated species of the human gut microbiota.</title>
        <authorList>
            <person name="Zou Y."/>
            <person name="Xue W."/>
            <person name="Luo G."/>
        </authorList>
    </citation>
    <scope>NUCLEOTIDE SEQUENCE [LARGE SCALE GENOMIC DNA]</scope>
    <source>
        <strain evidence="2 4">CF01-1</strain>
    </source>
</reference>
<accession>A0A413KEB4</accession>
<name>A0A413KEB4_BIFPS</name>
<gene>
    <name evidence="3" type="ORF">BPLFYP29_00436</name>
    <name evidence="2" type="ORF">DXA22_00575</name>
</gene>
<keyword evidence="1" id="KW-0472">Membrane</keyword>
<reference evidence="3 5" key="2">
    <citation type="submission" date="2019-07" db="EMBL/GenBank/DDBJ databases">
        <authorList>
            <person name="Chang H.-W."/>
            <person name="Raman A."/>
            <person name="Venkatesh S."/>
            <person name="Gehrig J."/>
        </authorList>
    </citation>
    <scope>NUCLEOTIDE SEQUENCE [LARGE SCALE GENOMIC DNA]</scope>
    <source>
        <strain evidence="3">Bifidobacterium_pseudocatenulatum_LFYP_29</strain>
    </source>
</reference>
<evidence type="ECO:0000313" key="3">
    <source>
        <dbReference type="EMBL" id="VUX62443.1"/>
    </source>
</evidence>
<sequence>MAGKQLTEQEVLEILDIPDFRHMSKDKVMKFASELPNMDPQVAKTALLQFPEFAATTRDVMSCFQETMLEVLKEDQGNVKSFNESCDVILALLASLAEQSDISFEQKEKIIDKMIAIVQLKGNKDTETKKFKYKLLALLTGLLSVLALALLASLGGKAELHEGSEDEDEEN</sequence>
<evidence type="ECO:0000256" key="1">
    <source>
        <dbReference type="SAM" id="Phobius"/>
    </source>
</evidence>
<dbReference type="Proteomes" id="UP000284163">
    <property type="component" value="Unassembled WGS sequence"/>
</dbReference>
<evidence type="ECO:0000313" key="5">
    <source>
        <dbReference type="Proteomes" id="UP000331308"/>
    </source>
</evidence>
<keyword evidence="1" id="KW-1133">Transmembrane helix</keyword>
<feature type="transmembrane region" description="Helical" evidence="1">
    <location>
        <begin position="135"/>
        <end position="154"/>
    </location>
</feature>
<comment type="caution">
    <text evidence="2">The sequence shown here is derived from an EMBL/GenBank/DDBJ whole genome shotgun (WGS) entry which is preliminary data.</text>
</comment>
<dbReference type="AlphaFoldDB" id="A0A413KEB4"/>
<keyword evidence="1" id="KW-0812">Transmembrane</keyword>
<dbReference type="EMBL" id="QSDK01000001">
    <property type="protein sequence ID" value="RGY77920.1"/>
    <property type="molecule type" value="Genomic_DNA"/>
</dbReference>
<protein>
    <submittedName>
        <fullName evidence="2">Uncharacterized protein</fullName>
    </submittedName>
</protein>
<dbReference type="RefSeq" id="WP_117656397.1">
    <property type="nucleotide sequence ID" value="NZ_CABHOD010000003.1"/>
</dbReference>
<evidence type="ECO:0000313" key="4">
    <source>
        <dbReference type="Proteomes" id="UP000284163"/>
    </source>
</evidence>
<organism evidence="2 4">
    <name type="scientific">Bifidobacterium pseudocatenulatum</name>
    <dbReference type="NCBI Taxonomy" id="28026"/>
    <lineage>
        <taxon>Bacteria</taxon>
        <taxon>Bacillati</taxon>
        <taxon>Actinomycetota</taxon>
        <taxon>Actinomycetes</taxon>
        <taxon>Bifidobacteriales</taxon>
        <taxon>Bifidobacteriaceae</taxon>
        <taxon>Bifidobacterium</taxon>
    </lineage>
</organism>
<proteinExistence type="predicted"/>
<dbReference type="EMBL" id="CABHOD010000003">
    <property type="protein sequence ID" value="VUX62443.1"/>
    <property type="molecule type" value="Genomic_DNA"/>
</dbReference>
<evidence type="ECO:0000313" key="2">
    <source>
        <dbReference type="EMBL" id="RGY77920.1"/>
    </source>
</evidence>
<dbReference type="Proteomes" id="UP000331308">
    <property type="component" value="Unassembled WGS sequence"/>
</dbReference>